<protein>
    <submittedName>
        <fullName evidence="1">Uncharacterized protein</fullName>
    </submittedName>
</protein>
<dbReference type="EMBL" id="QRBI01000151">
    <property type="protein sequence ID" value="RMB98986.1"/>
    <property type="molecule type" value="Genomic_DNA"/>
</dbReference>
<gene>
    <name evidence="1" type="ORF">DUI87_24531</name>
</gene>
<keyword evidence="2" id="KW-1185">Reference proteome</keyword>
<organism evidence="1 2">
    <name type="scientific">Hirundo rustica rustica</name>
    <dbReference type="NCBI Taxonomy" id="333673"/>
    <lineage>
        <taxon>Eukaryota</taxon>
        <taxon>Metazoa</taxon>
        <taxon>Chordata</taxon>
        <taxon>Craniata</taxon>
        <taxon>Vertebrata</taxon>
        <taxon>Euteleostomi</taxon>
        <taxon>Archelosauria</taxon>
        <taxon>Archosauria</taxon>
        <taxon>Dinosauria</taxon>
        <taxon>Saurischia</taxon>
        <taxon>Theropoda</taxon>
        <taxon>Coelurosauria</taxon>
        <taxon>Aves</taxon>
        <taxon>Neognathae</taxon>
        <taxon>Neoaves</taxon>
        <taxon>Telluraves</taxon>
        <taxon>Australaves</taxon>
        <taxon>Passeriformes</taxon>
        <taxon>Sylvioidea</taxon>
        <taxon>Hirundinidae</taxon>
        <taxon>Hirundo</taxon>
    </lineage>
</organism>
<dbReference type="AlphaFoldDB" id="A0A3M0JVK7"/>
<accession>A0A3M0JVK7</accession>
<evidence type="ECO:0000313" key="2">
    <source>
        <dbReference type="Proteomes" id="UP000269221"/>
    </source>
</evidence>
<sequence length="95" mass="10488">MEGSSNPMEEGGVQVSKPTKVKKILFHLSLPLQRKTTKIAQGVMLNLYQDGLDLVLVHTGWKETEGKGEMKKQQSVLSDVNVRTLLTNPLTPSDV</sequence>
<reference evidence="1 2" key="1">
    <citation type="submission" date="2018-07" db="EMBL/GenBank/DDBJ databases">
        <title>A high quality draft genome assembly of the barn swallow (H. rustica rustica).</title>
        <authorList>
            <person name="Formenti G."/>
            <person name="Chiara M."/>
            <person name="Poveda L."/>
            <person name="Francoijs K.-J."/>
            <person name="Bonisoli-Alquati A."/>
            <person name="Canova L."/>
            <person name="Gianfranceschi L."/>
            <person name="Horner D.S."/>
            <person name="Saino N."/>
        </authorList>
    </citation>
    <scope>NUCLEOTIDE SEQUENCE [LARGE SCALE GENOMIC DNA]</scope>
    <source>
        <strain evidence="1">Chelidonia</strain>
        <tissue evidence="1">Blood</tissue>
    </source>
</reference>
<name>A0A3M0JVK7_HIRRU</name>
<evidence type="ECO:0000313" key="1">
    <source>
        <dbReference type="EMBL" id="RMB98986.1"/>
    </source>
</evidence>
<comment type="caution">
    <text evidence="1">The sequence shown here is derived from an EMBL/GenBank/DDBJ whole genome shotgun (WGS) entry which is preliminary data.</text>
</comment>
<dbReference type="Proteomes" id="UP000269221">
    <property type="component" value="Unassembled WGS sequence"/>
</dbReference>
<proteinExistence type="predicted"/>